<reference evidence="3 4" key="1">
    <citation type="journal article" date="2019" name="Nat. Ecol. Evol.">
        <title>Megaphylogeny resolves global patterns of mushroom evolution.</title>
        <authorList>
            <person name="Varga T."/>
            <person name="Krizsan K."/>
            <person name="Foldi C."/>
            <person name="Dima B."/>
            <person name="Sanchez-Garcia M."/>
            <person name="Sanchez-Ramirez S."/>
            <person name="Szollosi G.J."/>
            <person name="Szarkandi J.G."/>
            <person name="Papp V."/>
            <person name="Albert L."/>
            <person name="Andreopoulos W."/>
            <person name="Angelini C."/>
            <person name="Antonin V."/>
            <person name="Barry K.W."/>
            <person name="Bougher N.L."/>
            <person name="Buchanan P."/>
            <person name="Buyck B."/>
            <person name="Bense V."/>
            <person name="Catcheside P."/>
            <person name="Chovatia M."/>
            <person name="Cooper J."/>
            <person name="Damon W."/>
            <person name="Desjardin D."/>
            <person name="Finy P."/>
            <person name="Geml J."/>
            <person name="Haridas S."/>
            <person name="Hughes K."/>
            <person name="Justo A."/>
            <person name="Karasinski D."/>
            <person name="Kautmanova I."/>
            <person name="Kiss B."/>
            <person name="Kocsube S."/>
            <person name="Kotiranta H."/>
            <person name="LaButti K.M."/>
            <person name="Lechner B.E."/>
            <person name="Liimatainen K."/>
            <person name="Lipzen A."/>
            <person name="Lukacs Z."/>
            <person name="Mihaltcheva S."/>
            <person name="Morgado L.N."/>
            <person name="Niskanen T."/>
            <person name="Noordeloos M.E."/>
            <person name="Ohm R.A."/>
            <person name="Ortiz-Santana B."/>
            <person name="Ovrebo C."/>
            <person name="Racz N."/>
            <person name="Riley R."/>
            <person name="Savchenko A."/>
            <person name="Shiryaev A."/>
            <person name="Soop K."/>
            <person name="Spirin V."/>
            <person name="Szebenyi C."/>
            <person name="Tomsovsky M."/>
            <person name="Tulloss R.E."/>
            <person name="Uehling J."/>
            <person name="Grigoriev I.V."/>
            <person name="Vagvolgyi C."/>
            <person name="Papp T."/>
            <person name="Martin F.M."/>
            <person name="Miettinen O."/>
            <person name="Hibbett D.S."/>
            <person name="Nagy L.G."/>
        </authorList>
    </citation>
    <scope>NUCLEOTIDE SEQUENCE [LARGE SCALE GENOMIC DNA]</scope>
    <source>
        <strain evidence="3 4">CBS 962.96</strain>
    </source>
</reference>
<keyword evidence="2" id="KW-0472">Membrane</keyword>
<accession>A0A4S8M9P9</accession>
<feature type="region of interest" description="Disordered" evidence="1">
    <location>
        <begin position="1117"/>
        <end position="1146"/>
    </location>
</feature>
<keyword evidence="2" id="KW-1133">Transmembrane helix</keyword>
<dbReference type="Proteomes" id="UP000297245">
    <property type="component" value="Unassembled WGS sequence"/>
</dbReference>
<feature type="compositionally biased region" description="Low complexity" evidence="1">
    <location>
        <begin position="385"/>
        <end position="427"/>
    </location>
</feature>
<sequence length="1146" mass="126741">MSGLHTTLRILRDAPTNTSPSSPILQVASANRLIVGAALASPRRSIKFFVDESCSSLTFFRLSAQEAPPEIPKTSSSLFQLLEPTATTTRLHTRASRRHCTFFELSSLDPEMQPSATSPYVVVYFGQNPARFATLSQTARSKISLPTPTKTYNFNDYLAVLGTKSVLEMAHYKSTAQNPFGDLQAFLNDHRVLFSPSTLKTYFREDLISLATRVKDIFGLVDAWTVNIDNELPLVIDRARLTVFRNLRGAYEPSIFDEDVELRSWVQEEEEKALDQGIAQLVSLSECKFGRPKTPFSTTTTNEDGEEASIEPDHSAINFGPPKQGDKFYLPPPIASSRRNPFTGGDGASTSKPPPIPPKPTRKSAFSSIETMIGAATPSSGTKVAAGTRSAPGTTTSTRTSETTQKQPTKPAKTATKPATASKAPAKISGGASKSSTPAPARPWVLVPRAITATKGSTSTPSTTSTNPRKRTQDDSHFSSVAIASEQESTPASNLRATKERAARSRTLPAIAVLEGSPEPPPAKKQRLVKTEPAPNAQASSSTSVVRTRTKRKAMAGEDDRGRWHRHYNDFPHVNKLPEVNPQPNYPQAQSLILAKRTGIFANVDTDPAPELRVVEAMAAYTDRVVNGPYPWKCDQCNTSRKVCVFRGHDKKCDACASARNSCSILSKGLKFFFHQEDAAGRVALAPSHQAARLHYEADIMTAHNTVAVLQILKMSPDDKKLVDEYRKTDNDIRDIFDNVDTYRKTFDIVVNQFPDLRDPRFSLPSDSQMRSPKKKKPAKPKPKAPTKKGKEKAVEPVEEEEEDFEEEEGPEEEDEVEGTQELERSASPAATEHIPSKDEGDNGEDTDNTYYPPKSQSEEEEIPPTDEEDADGDRDSQQEEEDEDKVFDQLHSSPIRPSILGFEEESVEREDAVDEGTMQAVIDIILGRDTEEEGETAEPLLHRRPQPNFTQPGALGAFLLLFLPAFMAFYGPFRYYWSQKRSPRLRLGGLLYAVRRFFQSRRTSSGWLLPINSEDEIPLKRYPSDSHLQVQLRPTWASTPGLLRRKSFNGWGSPQAYPGSWDSPVFEQNVVDVSPLNYLRALGCYSDVREEVASTLHEGILAEPIVSVAKLDQFDSDEEDQIDADMPPLQTPSDSGSDSGVELVY</sequence>
<protein>
    <submittedName>
        <fullName evidence="3">Uncharacterized protein</fullName>
    </submittedName>
</protein>
<gene>
    <name evidence="3" type="ORF">K435DRAFT_795382</name>
</gene>
<feature type="region of interest" description="Disordered" evidence="1">
    <location>
        <begin position="758"/>
        <end position="914"/>
    </location>
</feature>
<feature type="compositionally biased region" description="Basic residues" evidence="1">
    <location>
        <begin position="772"/>
        <end position="791"/>
    </location>
</feature>
<dbReference type="AlphaFoldDB" id="A0A4S8M9P9"/>
<feature type="compositionally biased region" description="Acidic residues" evidence="1">
    <location>
        <begin position="903"/>
        <end position="914"/>
    </location>
</feature>
<keyword evidence="2" id="KW-0812">Transmembrane</keyword>
<organism evidence="3 4">
    <name type="scientific">Dendrothele bispora (strain CBS 962.96)</name>
    <dbReference type="NCBI Taxonomy" id="1314807"/>
    <lineage>
        <taxon>Eukaryota</taxon>
        <taxon>Fungi</taxon>
        <taxon>Dikarya</taxon>
        <taxon>Basidiomycota</taxon>
        <taxon>Agaricomycotina</taxon>
        <taxon>Agaricomycetes</taxon>
        <taxon>Agaricomycetidae</taxon>
        <taxon>Agaricales</taxon>
        <taxon>Agaricales incertae sedis</taxon>
        <taxon>Dendrothele</taxon>
    </lineage>
</organism>
<evidence type="ECO:0000313" key="3">
    <source>
        <dbReference type="EMBL" id="THU98881.1"/>
    </source>
</evidence>
<feature type="region of interest" description="Disordered" evidence="1">
    <location>
        <begin position="293"/>
        <end position="565"/>
    </location>
</feature>
<feature type="compositionally biased region" description="Basic and acidic residues" evidence="1">
    <location>
        <begin position="555"/>
        <end position="565"/>
    </location>
</feature>
<feature type="compositionally biased region" description="Acidic residues" evidence="1">
    <location>
        <begin position="797"/>
        <end position="821"/>
    </location>
</feature>
<name>A0A4S8M9P9_DENBC</name>
<feature type="compositionally biased region" description="Acidic residues" evidence="1">
    <location>
        <begin position="859"/>
        <end position="886"/>
    </location>
</feature>
<keyword evidence="4" id="KW-1185">Reference proteome</keyword>
<evidence type="ECO:0000256" key="2">
    <source>
        <dbReference type="SAM" id="Phobius"/>
    </source>
</evidence>
<feature type="transmembrane region" description="Helical" evidence="2">
    <location>
        <begin position="955"/>
        <end position="978"/>
    </location>
</feature>
<evidence type="ECO:0000313" key="4">
    <source>
        <dbReference type="Proteomes" id="UP000297245"/>
    </source>
</evidence>
<feature type="compositionally biased region" description="Polar residues" evidence="1">
    <location>
        <begin position="486"/>
        <end position="496"/>
    </location>
</feature>
<feature type="compositionally biased region" description="Low complexity" evidence="1">
    <location>
        <begin position="452"/>
        <end position="466"/>
    </location>
</feature>
<evidence type="ECO:0000256" key="1">
    <source>
        <dbReference type="SAM" id="MobiDB-lite"/>
    </source>
</evidence>
<dbReference type="EMBL" id="ML179128">
    <property type="protein sequence ID" value="THU98881.1"/>
    <property type="molecule type" value="Genomic_DNA"/>
</dbReference>
<proteinExistence type="predicted"/>